<organism evidence="9 10">
    <name type="scientific">Gemmata algarum</name>
    <dbReference type="NCBI Taxonomy" id="2975278"/>
    <lineage>
        <taxon>Bacteria</taxon>
        <taxon>Pseudomonadati</taxon>
        <taxon>Planctomycetota</taxon>
        <taxon>Planctomycetia</taxon>
        <taxon>Gemmatales</taxon>
        <taxon>Gemmataceae</taxon>
        <taxon>Gemmata</taxon>
    </lineage>
</organism>
<dbReference type="PRINTS" id="PR00355">
    <property type="entry name" value="ADRENODOXIN"/>
</dbReference>
<feature type="region of interest" description="Disordered" evidence="7">
    <location>
        <begin position="86"/>
        <end position="105"/>
    </location>
</feature>
<keyword evidence="2" id="KW-0001">2Fe-2S</keyword>
<dbReference type="Gene3D" id="3.10.20.30">
    <property type="match status" value="1"/>
</dbReference>
<dbReference type="SUPFAM" id="SSF54292">
    <property type="entry name" value="2Fe-2S ferredoxin-like"/>
    <property type="match status" value="1"/>
</dbReference>
<dbReference type="PANTHER" id="PTHR23426:SF65">
    <property type="entry name" value="FERREDOXIN-2, MITOCHONDRIAL"/>
    <property type="match status" value="1"/>
</dbReference>
<keyword evidence="5" id="KW-0411">Iron-sulfur</keyword>
<accession>A0ABU5F972</accession>
<dbReference type="Proteomes" id="UP001272242">
    <property type="component" value="Unassembled WGS sequence"/>
</dbReference>
<dbReference type="RefSeq" id="WP_261190406.1">
    <property type="nucleotide sequence ID" value="NZ_JAXBLV010000251.1"/>
</dbReference>
<evidence type="ECO:0000256" key="2">
    <source>
        <dbReference type="ARBA" id="ARBA00022714"/>
    </source>
</evidence>
<dbReference type="InterPro" id="IPR036010">
    <property type="entry name" value="2Fe-2S_ferredoxin-like_sf"/>
</dbReference>
<evidence type="ECO:0000256" key="3">
    <source>
        <dbReference type="ARBA" id="ARBA00022723"/>
    </source>
</evidence>
<proteinExistence type="inferred from homology"/>
<name>A0ABU5F972_9BACT</name>
<comment type="cofactor">
    <cofactor evidence="6">
        <name>[2Fe-2S] cluster</name>
        <dbReference type="ChEBI" id="CHEBI:190135"/>
    </cofactor>
</comment>
<evidence type="ECO:0000256" key="5">
    <source>
        <dbReference type="ARBA" id="ARBA00023014"/>
    </source>
</evidence>
<sequence>MAGINPYIQKASAQKAAQPFKVTFVDEATGKSTEVVVDPATFPFGNIGLDGSVLDIADGAGIEINHSCGGVCACSTCHVHVQKGGGSCSNATDDEEDELDQAPALSPDSRLACQCVPNGTQDLTVLIPKWNRNEVKEGHH</sequence>
<evidence type="ECO:0000256" key="6">
    <source>
        <dbReference type="ARBA" id="ARBA00034078"/>
    </source>
</evidence>
<dbReference type="InterPro" id="IPR012675">
    <property type="entry name" value="Beta-grasp_dom_sf"/>
</dbReference>
<feature type="domain" description="2Fe-2S ferredoxin-type" evidence="8">
    <location>
        <begin position="20"/>
        <end position="131"/>
    </location>
</feature>
<protein>
    <submittedName>
        <fullName evidence="9">2Fe-2S iron-sulfur cluster-binding protein</fullName>
    </submittedName>
</protein>
<evidence type="ECO:0000256" key="7">
    <source>
        <dbReference type="SAM" id="MobiDB-lite"/>
    </source>
</evidence>
<dbReference type="InterPro" id="IPR001041">
    <property type="entry name" value="2Fe-2S_ferredoxin-type"/>
</dbReference>
<dbReference type="Pfam" id="PF00111">
    <property type="entry name" value="Fer2"/>
    <property type="match status" value="1"/>
</dbReference>
<dbReference type="EMBL" id="JAXBLV010000251">
    <property type="protein sequence ID" value="MDY3563795.1"/>
    <property type="molecule type" value="Genomic_DNA"/>
</dbReference>
<reference evidence="10" key="1">
    <citation type="journal article" date="2023" name="Mar. Drugs">
        <title>Gemmata algarum, a Novel Planctomycete Isolated from an Algal Mat, Displays Antimicrobial Activity.</title>
        <authorList>
            <person name="Kumar G."/>
            <person name="Kallscheuer N."/>
            <person name="Kashif M."/>
            <person name="Ahamad S."/>
            <person name="Jagadeeshwari U."/>
            <person name="Pannikurungottu S."/>
            <person name="Haufschild T."/>
            <person name="Kabuu M."/>
            <person name="Sasikala C."/>
            <person name="Jogler C."/>
            <person name="Ramana C."/>
        </authorList>
    </citation>
    <scope>NUCLEOTIDE SEQUENCE [LARGE SCALE GENOMIC DNA]</scope>
    <source>
        <strain evidence="10">JC673</strain>
    </source>
</reference>
<evidence type="ECO:0000259" key="8">
    <source>
        <dbReference type="PROSITE" id="PS51085"/>
    </source>
</evidence>
<evidence type="ECO:0000256" key="4">
    <source>
        <dbReference type="ARBA" id="ARBA00023004"/>
    </source>
</evidence>
<keyword evidence="4" id="KW-0408">Iron</keyword>
<keyword evidence="10" id="KW-1185">Reference proteome</keyword>
<evidence type="ECO:0000256" key="1">
    <source>
        <dbReference type="ARBA" id="ARBA00010914"/>
    </source>
</evidence>
<evidence type="ECO:0000313" key="9">
    <source>
        <dbReference type="EMBL" id="MDY3563795.1"/>
    </source>
</evidence>
<keyword evidence="3" id="KW-0479">Metal-binding</keyword>
<dbReference type="PANTHER" id="PTHR23426">
    <property type="entry name" value="FERREDOXIN/ADRENODOXIN"/>
    <property type="match status" value="1"/>
</dbReference>
<dbReference type="CDD" id="cd00207">
    <property type="entry name" value="fer2"/>
    <property type="match status" value="1"/>
</dbReference>
<gene>
    <name evidence="9" type="ORF">R5W23_005417</name>
</gene>
<evidence type="ECO:0000313" key="10">
    <source>
        <dbReference type="Proteomes" id="UP001272242"/>
    </source>
</evidence>
<dbReference type="PROSITE" id="PS51085">
    <property type="entry name" value="2FE2S_FER_2"/>
    <property type="match status" value="1"/>
</dbReference>
<dbReference type="InterPro" id="IPR001055">
    <property type="entry name" value="Adrenodoxin-like"/>
</dbReference>
<comment type="similarity">
    <text evidence="1">Belongs to the adrenodoxin/putidaredoxin family.</text>
</comment>
<comment type="caution">
    <text evidence="9">The sequence shown here is derived from an EMBL/GenBank/DDBJ whole genome shotgun (WGS) entry which is preliminary data.</text>
</comment>